<dbReference type="InterPro" id="IPR005921">
    <property type="entry name" value="HutH"/>
</dbReference>
<dbReference type="PANTHER" id="PTHR10362">
    <property type="entry name" value="HISTIDINE AMMONIA-LYASE"/>
    <property type="match status" value="1"/>
</dbReference>
<keyword evidence="6" id="KW-0963">Cytoplasm</keyword>
<organism evidence="11 12">
    <name type="scientific">Chelativorans intermedius</name>
    <dbReference type="NCBI Taxonomy" id="515947"/>
    <lineage>
        <taxon>Bacteria</taxon>
        <taxon>Pseudomonadati</taxon>
        <taxon>Pseudomonadota</taxon>
        <taxon>Alphaproteobacteria</taxon>
        <taxon>Hyphomicrobiales</taxon>
        <taxon>Phyllobacteriaceae</taxon>
        <taxon>Chelativorans</taxon>
    </lineage>
</organism>
<gene>
    <name evidence="6 11" type="primary">hutH</name>
    <name evidence="11" type="ORF">ACFFJ2_13095</name>
</gene>
<protein>
    <recommendedName>
        <fullName evidence="2 6">Histidine ammonia-lyase</fullName>
        <shortName evidence="6">Histidase</shortName>
        <ecNumber evidence="2 6">4.3.1.3</ecNumber>
    </recommendedName>
</protein>
<evidence type="ECO:0000256" key="2">
    <source>
        <dbReference type="ARBA" id="ARBA00012994"/>
    </source>
</evidence>
<dbReference type="CDD" id="cd00332">
    <property type="entry name" value="PAL-HAL"/>
    <property type="match status" value="1"/>
</dbReference>
<reference evidence="11 12" key="1">
    <citation type="submission" date="2024-09" db="EMBL/GenBank/DDBJ databases">
        <authorList>
            <person name="Sun Q."/>
            <person name="Mori K."/>
        </authorList>
    </citation>
    <scope>NUCLEOTIDE SEQUENCE [LARGE SCALE GENOMIC DNA]</scope>
    <source>
        <strain evidence="11 12">CCM 8543</strain>
    </source>
</reference>
<accession>A0ABV6D9K9</accession>
<comment type="subcellular location">
    <subcellularLocation>
        <location evidence="6 9">Cytoplasm</location>
    </subcellularLocation>
</comment>
<dbReference type="Proteomes" id="UP001589755">
    <property type="component" value="Unassembled WGS sequence"/>
</dbReference>
<feature type="modified residue" description="2,3-didehydroalanine (Ser)" evidence="6">
    <location>
        <position position="143"/>
    </location>
</feature>
<feature type="cross-link" description="5-imidazolinone (Ala-Gly)" evidence="6">
    <location>
        <begin position="142"/>
        <end position="144"/>
    </location>
</feature>
<dbReference type="PROSITE" id="PS00488">
    <property type="entry name" value="PAL_HISTIDASE"/>
    <property type="match status" value="1"/>
</dbReference>
<evidence type="ECO:0000256" key="5">
    <source>
        <dbReference type="ARBA" id="ARBA00049269"/>
    </source>
</evidence>
<evidence type="ECO:0000256" key="6">
    <source>
        <dbReference type="HAMAP-Rule" id="MF_00229"/>
    </source>
</evidence>
<evidence type="ECO:0000313" key="12">
    <source>
        <dbReference type="Proteomes" id="UP001589755"/>
    </source>
</evidence>
<evidence type="ECO:0000256" key="4">
    <source>
        <dbReference type="ARBA" id="ARBA00023239"/>
    </source>
</evidence>
<keyword evidence="4 6" id="KW-0456">Lyase</keyword>
<dbReference type="SUPFAM" id="SSF48557">
    <property type="entry name" value="L-aspartase-like"/>
    <property type="match status" value="1"/>
</dbReference>
<dbReference type="InterPro" id="IPR024083">
    <property type="entry name" value="Fumarase/histidase_N"/>
</dbReference>
<comment type="catalytic activity">
    <reaction evidence="5 6 8">
        <text>L-histidine = trans-urocanate + NH4(+)</text>
        <dbReference type="Rhea" id="RHEA:21232"/>
        <dbReference type="ChEBI" id="CHEBI:17771"/>
        <dbReference type="ChEBI" id="CHEBI:28938"/>
        <dbReference type="ChEBI" id="CHEBI:57595"/>
        <dbReference type="EC" id="4.3.1.3"/>
    </reaction>
</comment>
<dbReference type="InterPro" id="IPR022313">
    <property type="entry name" value="Phe/His_NH3-lyase_AS"/>
</dbReference>
<proteinExistence type="inferred from homology"/>
<dbReference type="HAMAP" id="MF_00229">
    <property type="entry name" value="His_ammonia_lyase"/>
    <property type="match status" value="1"/>
</dbReference>
<dbReference type="InterPro" id="IPR001106">
    <property type="entry name" value="Aromatic_Lyase"/>
</dbReference>
<evidence type="ECO:0000256" key="10">
    <source>
        <dbReference type="SAM" id="MobiDB-lite"/>
    </source>
</evidence>
<sequence>MTITVTPGQVSIHTLERIWREGTPVRLDPACHPAIEAGAARIVEIAGGQAAVYGVNTGFGKLASVRIPASDVTTLQRNLILSHCCGVGAPLGEDVVRLVMALKLMSLGRGASGVRLQIVHLLEAMLARGVIPVMPEKGSVGASGDLAPLAHLAAVMIGEGEAFHGGKRLPAKQALQEAGLAPVALAAKEGLALINGTQVSTALALAGLFRAHRAARAAVITGALSTDAAMGSSAPFHPEIHALRGHGGQIDTAAALWRLLEGSEIRESHREGDERVQDPYCIRCQPQVDGACLDLLRQTARTLTIEANAVTDNPLILSDGTVASGGNFHAEPVALAADQIALAICEIGAIAQRRIALLVDPALSFGLPAFLAREPGLNSGLMIAEVTSAALMSENKQKAHPASVDSTPTSANQEDHVSMACHGARRLLDMSENLFAILGIEAVTAAQGIDLRAPLRTSPELARAHAAIRSVVPGLDADRFMAGDLEAAIALVRSGALNASVSPGILPELRSEP</sequence>
<comment type="similarity">
    <text evidence="6 7">Belongs to the PAL/histidase family.</text>
</comment>
<name>A0ABV6D9K9_9HYPH</name>
<dbReference type="RefSeq" id="WP_261521152.1">
    <property type="nucleotide sequence ID" value="NZ_JAODNW010000015.1"/>
</dbReference>
<dbReference type="NCBIfam" id="NF006871">
    <property type="entry name" value="PRK09367.1"/>
    <property type="match status" value="1"/>
</dbReference>
<evidence type="ECO:0000256" key="8">
    <source>
        <dbReference type="RuleBase" id="RU004479"/>
    </source>
</evidence>
<dbReference type="GO" id="GO:0004397">
    <property type="term" value="F:histidine ammonia-lyase activity"/>
    <property type="evidence" value="ECO:0007669"/>
    <property type="project" value="UniProtKB-EC"/>
</dbReference>
<dbReference type="EC" id="4.3.1.3" evidence="2 6"/>
<evidence type="ECO:0000256" key="9">
    <source>
        <dbReference type="RuleBase" id="RU004480"/>
    </source>
</evidence>
<keyword evidence="12" id="KW-1185">Reference proteome</keyword>
<dbReference type="Gene3D" id="1.20.200.10">
    <property type="entry name" value="Fumarase/aspartase (Central domain)"/>
    <property type="match status" value="1"/>
</dbReference>
<comment type="caution">
    <text evidence="11">The sequence shown here is derived from an EMBL/GenBank/DDBJ whole genome shotgun (WGS) entry which is preliminary data.</text>
</comment>
<dbReference type="NCBIfam" id="TIGR01225">
    <property type="entry name" value="hutH"/>
    <property type="match status" value="1"/>
</dbReference>
<evidence type="ECO:0000256" key="1">
    <source>
        <dbReference type="ARBA" id="ARBA00005113"/>
    </source>
</evidence>
<dbReference type="Gene3D" id="1.10.275.10">
    <property type="entry name" value="Fumarase/aspartase (N-terminal domain)"/>
    <property type="match status" value="1"/>
</dbReference>
<dbReference type="InterPro" id="IPR008948">
    <property type="entry name" value="L-Aspartase-like"/>
</dbReference>
<dbReference type="Pfam" id="PF00221">
    <property type="entry name" value="Lyase_aromatic"/>
    <property type="match status" value="1"/>
</dbReference>
<keyword evidence="3 6" id="KW-0369">Histidine metabolism</keyword>
<feature type="region of interest" description="Disordered" evidence="10">
    <location>
        <begin position="394"/>
        <end position="415"/>
    </location>
</feature>
<evidence type="ECO:0000256" key="3">
    <source>
        <dbReference type="ARBA" id="ARBA00022808"/>
    </source>
</evidence>
<comment type="pathway">
    <text evidence="1 6 8">Amino-acid degradation; L-histidine degradation into L-glutamate; N-formimidoyl-L-glutamate from L-histidine: step 1/3.</text>
</comment>
<evidence type="ECO:0000313" key="11">
    <source>
        <dbReference type="EMBL" id="MFC0209336.1"/>
    </source>
</evidence>
<comment type="PTM">
    <text evidence="6">Contains an active site 4-methylidene-imidazol-5-one (MIO), which is formed autocatalytically by cyclization and dehydration of residues Ala-Ser-Gly.</text>
</comment>
<dbReference type="EMBL" id="JBHLXD010000021">
    <property type="protein sequence ID" value="MFC0209336.1"/>
    <property type="molecule type" value="Genomic_DNA"/>
</dbReference>
<evidence type="ECO:0000256" key="7">
    <source>
        <dbReference type="RuleBase" id="RU003954"/>
    </source>
</evidence>